<dbReference type="SUPFAM" id="SSF46565">
    <property type="entry name" value="Chaperone J-domain"/>
    <property type="match status" value="1"/>
</dbReference>
<dbReference type="PANTHER" id="PTHR44743">
    <property type="entry name" value="PUTATIVE, EXPRESSED-RELATED"/>
    <property type="match status" value="1"/>
</dbReference>
<dbReference type="Gene3D" id="1.10.287.110">
    <property type="entry name" value="DnaJ domain"/>
    <property type="match status" value="1"/>
</dbReference>
<dbReference type="Pfam" id="PF00226">
    <property type="entry name" value="DnaJ"/>
    <property type="match status" value="1"/>
</dbReference>
<sequence length="264" mass="29989">MWVQVIRVAESTSKAVRCRVAGPVAHLGTQTNISYSLGKPVDSSGSLGNQQTAQASNLQQQYCDIDRAWVFTTASQILGLFYVCLEIKTGSTMEAEHGLPSYYNVLGVKLDASTLDIKRAYRKLAMQWHPDRWTRTPSLLGEAKRKFQQIQEAYSVLSDQRKRTLYDAGLYDPEDEEDEGFSDFAAEMISLMAQTRKEEEDCSLEELQKMFWEMAQEFQSPSWFCGSVQNSGSPKRTKWDSTRMGDRHSHVGVSGLKMYETRSY</sequence>
<dbReference type="STRING" id="3641.A0A061E996"/>
<dbReference type="Gramene" id="EOY00952">
    <property type="protein sequence ID" value="EOY00952"/>
    <property type="gene ID" value="TCM_010858"/>
</dbReference>
<gene>
    <name evidence="2" type="ORF">TCM_010858</name>
</gene>
<evidence type="ECO:0000313" key="3">
    <source>
        <dbReference type="Proteomes" id="UP000026915"/>
    </source>
</evidence>
<reference evidence="2 3" key="1">
    <citation type="journal article" date="2013" name="Genome Biol.">
        <title>The genome sequence of the most widely cultivated cacao type and its use to identify candidate genes regulating pod color.</title>
        <authorList>
            <person name="Motamayor J.C."/>
            <person name="Mockaitis K."/>
            <person name="Schmutz J."/>
            <person name="Haiminen N."/>
            <person name="Iii D.L."/>
            <person name="Cornejo O."/>
            <person name="Findley S.D."/>
            <person name="Zheng P."/>
            <person name="Utro F."/>
            <person name="Royaert S."/>
            <person name="Saski C."/>
            <person name="Jenkins J."/>
            <person name="Podicheti R."/>
            <person name="Zhao M."/>
            <person name="Scheffler B.E."/>
            <person name="Stack J.C."/>
            <person name="Feltus F.A."/>
            <person name="Mustiga G.M."/>
            <person name="Amores F."/>
            <person name="Phillips W."/>
            <person name="Marelli J.P."/>
            <person name="May G.D."/>
            <person name="Shapiro H."/>
            <person name="Ma J."/>
            <person name="Bustamante C.D."/>
            <person name="Schnell R.J."/>
            <person name="Main D."/>
            <person name="Gilbert D."/>
            <person name="Parida L."/>
            <person name="Kuhn D.N."/>
        </authorList>
    </citation>
    <scope>NUCLEOTIDE SEQUENCE [LARGE SCALE GENOMIC DNA]</scope>
    <source>
        <strain evidence="3">cv. Matina 1-6</strain>
    </source>
</reference>
<dbReference type="EMBL" id="CM001880">
    <property type="protein sequence ID" value="EOY00952.1"/>
    <property type="molecule type" value="Genomic_DNA"/>
</dbReference>
<dbReference type="InterPro" id="IPR018253">
    <property type="entry name" value="DnaJ_domain_CS"/>
</dbReference>
<dbReference type="SMART" id="SM00271">
    <property type="entry name" value="DnaJ"/>
    <property type="match status" value="1"/>
</dbReference>
<feature type="domain" description="J" evidence="1">
    <location>
        <begin position="101"/>
        <end position="170"/>
    </location>
</feature>
<keyword evidence="3" id="KW-1185">Reference proteome</keyword>
<protein>
    <submittedName>
        <fullName evidence="2">Chaperone DnaJ-domain superfamily protein, putative</fullName>
    </submittedName>
</protein>
<proteinExistence type="predicted"/>
<dbReference type="PRINTS" id="PR00625">
    <property type="entry name" value="JDOMAIN"/>
</dbReference>
<organism evidence="2 3">
    <name type="scientific">Theobroma cacao</name>
    <name type="common">Cacao</name>
    <name type="synonym">Cocoa</name>
    <dbReference type="NCBI Taxonomy" id="3641"/>
    <lineage>
        <taxon>Eukaryota</taxon>
        <taxon>Viridiplantae</taxon>
        <taxon>Streptophyta</taxon>
        <taxon>Embryophyta</taxon>
        <taxon>Tracheophyta</taxon>
        <taxon>Spermatophyta</taxon>
        <taxon>Magnoliopsida</taxon>
        <taxon>eudicotyledons</taxon>
        <taxon>Gunneridae</taxon>
        <taxon>Pentapetalae</taxon>
        <taxon>rosids</taxon>
        <taxon>malvids</taxon>
        <taxon>Malvales</taxon>
        <taxon>Malvaceae</taxon>
        <taxon>Byttnerioideae</taxon>
        <taxon>Theobroma</taxon>
    </lineage>
</organism>
<dbReference type="OMA" id="ESVMMEG"/>
<dbReference type="PROSITE" id="PS00636">
    <property type="entry name" value="DNAJ_1"/>
    <property type="match status" value="1"/>
</dbReference>
<dbReference type="CDD" id="cd06257">
    <property type="entry name" value="DnaJ"/>
    <property type="match status" value="1"/>
</dbReference>
<dbReference type="InParanoid" id="A0A061E996"/>
<dbReference type="InterPro" id="IPR001623">
    <property type="entry name" value="DnaJ_domain"/>
</dbReference>
<evidence type="ECO:0000313" key="2">
    <source>
        <dbReference type="EMBL" id="EOY00952.1"/>
    </source>
</evidence>
<dbReference type="InterPro" id="IPR036869">
    <property type="entry name" value="J_dom_sf"/>
</dbReference>
<accession>A0A061E996</accession>
<dbReference type="Proteomes" id="UP000026915">
    <property type="component" value="Chromosome 2"/>
</dbReference>
<dbReference type="HOGENOM" id="CLU_1055278_0_0_1"/>
<evidence type="ECO:0000259" key="1">
    <source>
        <dbReference type="PROSITE" id="PS50076"/>
    </source>
</evidence>
<dbReference type="AlphaFoldDB" id="A0A061E996"/>
<dbReference type="PANTHER" id="PTHR44743:SF10">
    <property type="entry name" value="J DOMAIN-CONTAINING PROTEIN"/>
    <property type="match status" value="1"/>
</dbReference>
<dbReference type="eggNOG" id="KOG0714">
    <property type="taxonomic scope" value="Eukaryota"/>
</dbReference>
<dbReference type="PROSITE" id="PS50076">
    <property type="entry name" value="DNAJ_2"/>
    <property type="match status" value="1"/>
</dbReference>
<name>A0A061E996_THECC</name>